<protein>
    <recommendedName>
        <fullName evidence="2">Protein kinase domain-containing protein</fullName>
    </recommendedName>
</protein>
<dbReference type="PROSITE" id="PS00108">
    <property type="entry name" value="PROTEIN_KINASE_ST"/>
    <property type="match status" value="1"/>
</dbReference>
<dbReference type="OrthoDB" id="4062651at2759"/>
<dbReference type="RefSeq" id="XP_036626357.1">
    <property type="nucleotide sequence ID" value="XM_036771736.1"/>
</dbReference>
<reference evidence="3" key="1">
    <citation type="submission" date="2019-07" db="EMBL/GenBank/DDBJ databases">
        <authorList>
            <person name="Palmer J.M."/>
        </authorList>
    </citation>
    <scope>NUCLEOTIDE SEQUENCE</scope>
    <source>
        <strain evidence="3">PC9</strain>
    </source>
</reference>
<dbReference type="Proteomes" id="UP000623687">
    <property type="component" value="Unassembled WGS sequence"/>
</dbReference>
<evidence type="ECO:0000259" key="2">
    <source>
        <dbReference type="PROSITE" id="PS50011"/>
    </source>
</evidence>
<feature type="region of interest" description="Disordered" evidence="1">
    <location>
        <begin position="1"/>
        <end position="42"/>
    </location>
</feature>
<organism evidence="3 4">
    <name type="scientific">Pleurotus ostreatus</name>
    <name type="common">Oyster mushroom</name>
    <name type="synonym">White-rot fungus</name>
    <dbReference type="NCBI Taxonomy" id="5322"/>
    <lineage>
        <taxon>Eukaryota</taxon>
        <taxon>Fungi</taxon>
        <taxon>Dikarya</taxon>
        <taxon>Basidiomycota</taxon>
        <taxon>Agaricomycotina</taxon>
        <taxon>Agaricomycetes</taxon>
        <taxon>Agaricomycetidae</taxon>
        <taxon>Agaricales</taxon>
        <taxon>Pleurotineae</taxon>
        <taxon>Pleurotaceae</taxon>
        <taxon>Pleurotus</taxon>
    </lineage>
</organism>
<evidence type="ECO:0000313" key="3">
    <source>
        <dbReference type="EMBL" id="KAF7419503.1"/>
    </source>
</evidence>
<dbReference type="PROSITE" id="PS50011">
    <property type="entry name" value="PROTEIN_KINASE_DOM"/>
    <property type="match status" value="1"/>
</dbReference>
<dbReference type="VEuPathDB" id="FungiDB:PC9H_002094"/>
<dbReference type="SMART" id="SM00220">
    <property type="entry name" value="S_TKc"/>
    <property type="match status" value="1"/>
</dbReference>
<gene>
    <name evidence="3" type="ORF">PC9H_002094</name>
</gene>
<dbReference type="AlphaFoldDB" id="A0A8H6ZI24"/>
<dbReference type="InterPro" id="IPR051681">
    <property type="entry name" value="Ser/Thr_Kinases-Pseudokinases"/>
</dbReference>
<dbReference type="EMBL" id="JACETU010000010">
    <property type="protein sequence ID" value="KAF7419503.1"/>
    <property type="molecule type" value="Genomic_DNA"/>
</dbReference>
<sequence length="360" mass="40473">MTRPIPPTFSRRESMSLKESNSVRPSPADLPQLSIPSPKTLTLSARRLETPKTPETPHSLTSPELRVVDLTKCVKTVSKEAEAHGGFSDIYIGEWERVRDPEEDESGGSTVMTVAVKLLRVLSKQDQDGVKARKRLNREVFVWHRLDHPHIARFFGTSYHMAGRPAMVMQWYKNGSAIEYLKFKNPDADRMSLIRDVARGLTYLHTLEKPIVHGDLKGNNILITDDGRAALSDFGLSQVIDDLMGPSGFTPSCSEAGPVRWQAPEFLEDDNSRPKLSSDVWSFGCTAYELLTGNVPYRHRLRDFLVMQDIKAGVKPAQTEDIPNCQMASILYRCWSYSPLERLTMSEVEVELDDLLAALS</sequence>
<dbReference type="InterPro" id="IPR001245">
    <property type="entry name" value="Ser-Thr/Tyr_kinase_cat_dom"/>
</dbReference>
<dbReference type="GeneID" id="59371935"/>
<dbReference type="InterPro" id="IPR008271">
    <property type="entry name" value="Ser/Thr_kinase_AS"/>
</dbReference>
<dbReference type="Gene3D" id="1.10.510.10">
    <property type="entry name" value="Transferase(Phosphotransferase) domain 1"/>
    <property type="match status" value="1"/>
</dbReference>
<evidence type="ECO:0000313" key="4">
    <source>
        <dbReference type="Proteomes" id="UP000623687"/>
    </source>
</evidence>
<dbReference type="InterPro" id="IPR011009">
    <property type="entry name" value="Kinase-like_dom_sf"/>
</dbReference>
<dbReference type="GO" id="GO:0004674">
    <property type="term" value="F:protein serine/threonine kinase activity"/>
    <property type="evidence" value="ECO:0007669"/>
    <property type="project" value="TreeGrafter"/>
</dbReference>
<dbReference type="InterPro" id="IPR000719">
    <property type="entry name" value="Prot_kinase_dom"/>
</dbReference>
<dbReference type="PANTHER" id="PTHR44329">
    <property type="entry name" value="SERINE/THREONINE-PROTEIN KINASE TNNI3K-RELATED"/>
    <property type="match status" value="1"/>
</dbReference>
<feature type="domain" description="Protein kinase" evidence="2">
    <location>
        <begin position="76"/>
        <end position="356"/>
    </location>
</feature>
<accession>A0A8H6ZI24</accession>
<name>A0A8H6ZI24_PLEOS</name>
<dbReference type="GO" id="GO:0005524">
    <property type="term" value="F:ATP binding"/>
    <property type="evidence" value="ECO:0007669"/>
    <property type="project" value="InterPro"/>
</dbReference>
<dbReference type="SUPFAM" id="SSF56112">
    <property type="entry name" value="Protein kinase-like (PK-like)"/>
    <property type="match status" value="1"/>
</dbReference>
<proteinExistence type="predicted"/>
<keyword evidence="4" id="KW-1185">Reference proteome</keyword>
<evidence type="ECO:0000256" key="1">
    <source>
        <dbReference type="SAM" id="MobiDB-lite"/>
    </source>
</evidence>
<dbReference type="Pfam" id="PF07714">
    <property type="entry name" value="PK_Tyr_Ser-Thr"/>
    <property type="match status" value="1"/>
</dbReference>
<comment type="caution">
    <text evidence="3">The sequence shown here is derived from an EMBL/GenBank/DDBJ whole genome shotgun (WGS) entry which is preliminary data.</text>
</comment>